<comment type="caution">
    <text evidence="1">The sequence shown here is derived from an EMBL/GenBank/DDBJ whole genome shotgun (WGS) entry which is preliminary data.</text>
</comment>
<keyword evidence="2" id="KW-1185">Reference proteome</keyword>
<evidence type="ECO:0000313" key="2">
    <source>
        <dbReference type="Proteomes" id="UP001139089"/>
    </source>
</evidence>
<dbReference type="RefSeq" id="WP_231811771.1">
    <property type="nucleotide sequence ID" value="NZ_JAJOZR010000001.1"/>
</dbReference>
<proteinExistence type="predicted"/>
<organism evidence="1 2">
    <name type="scientific">Rhizobium quercicola</name>
    <dbReference type="NCBI Taxonomy" id="2901226"/>
    <lineage>
        <taxon>Bacteria</taxon>
        <taxon>Pseudomonadati</taxon>
        <taxon>Pseudomonadota</taxon>
        <taxon>Alphaproteobacteria</taxon>
        <taxon>Hyphomicrobiales</taxon>
        <taxon>Rhizobiaceae</taxon>
        <taxon>Rhizobium/Agrobacterium group</taxon>
        <taxon>Rhizobium</taxon>
    </lineage>
</organism>
<reference evidence="1" key="1">
    <citation type="submission" date="2021-12" db="EMBL/GenBank/DDBJ databases">
        <authorList>
            <person name="Li Y."/>
        </authorList>
    </citation>
    <scope>NUCLEOTIDE SEQUENCE</scope>
    <source>
        <strain evidence="1">DKSPLA3</strain>
    </source>
</reference>
<protein>
    <submittedName>
        <fullName evidence="1">Membrane-anchored protein</fullName>
    </submittedName>
</protein>
<dbReference type="AlphaFoldDB" id="A0A9X1SZH9"/>
<name>A0A9X1SZH9_9HYPH</name>
<sequence length="253" mass="28345">MTTVRKWLTQTRQRLHRSLKYRLNRPLPPACTHVFKGPVVVVGSAPVIHKPEGWSADVSVITINGSQSAIRAWGVDVPDIAFMMFNQVEGTNTNAVEVRRVLSGQRVRSLYVLLWRKNARQRLVDGLKAFGYGYDDLVIVDRYERMSLLEHMTGRRNTEVRTEDKCSNGVNAVLFALYHGAPQVIITGINPNSTGHSYNQTGLARAHVQMDKTIIEQLLAEGRPLFTADPQVSRDLKIPLWTGETAARASART</sequence>
<dbReference type="Proteomes" id="UP001139089">
    <property type="component" value="Unassembled WGS sequence"/>
</dbReference>
<accession>A0A9X1SZH9</accession>
<dbReference type="EMBL" id="JAJOZR010000001">
    <property type="protein sequence ID" value="MCD7108024.1"/>
    <property type="molecule type" value="Genomic_DNA"/>
</dbReference>
<gene>
    <name evidence="1" type="ORF">LRX75_03105</name>
</gene>
<evidence type="ECO:0000313" key="1">
    <source>
        <dbReference type="EMBL" id="MCD7108024.1"/>
    </source>
</evidence>